<keyword evidence="4 5" id="KW-0143">Chaperone</keyword>
<dbReference type="GO" id="GO:0051082">
    <property type="term" value="F:unfolded protein binding"/>
    <property type="evidence" value="ECO:0007669"/>
    <property type="project" value="InterPro"/>
</dbReference>
<name>A0A075FUS9_9EURY</name>
<dbReference type="Gene3D" id="3.30.260.10">
    <property type="entry name" value="TCP-1-like chaperonin intermediate domain"/>
    <property type="match status" value="1"/>
</dbReference>
<reference evidence="6" key="1">
    <citation type="journal article" date="2014" name="Genome Biol. Evol.">
        <title>Pangenome evidence for extensive interdomain horizontal transfer affecting lineage core and shell genes in uncultured planktonic thaumarchaeota and euryarchaeota.</title>
        <authorList>
            <person name="Deschamps P."/>
            <person name="Zivanovic Y."/>
            <person name="Moreira D."/>
            <person name="Rodriguez-Valera F."/>
            <person name="Lopez-Garcia P."/>
        </authorList>
    </citation>
    <scope>NUCLEOTIDE SEQUENCE</scope>
</reference>
<accession>A0A075FUS9</accession>
<dbReference type="SUPFAM" id="SSF48592">
    <property type="entry name" value="GroEL equatorial domain-like"/>
    <property type="match status" value="1"/>
</dbReference>
<dbReference type="GO" id="GO:0016887">
    <property type="term" value="F:ATP hydrolysis activity"/>
    <property type="evidence" value="ECO:0007669"/>
    <property type="project" value="InterPro"/>
</dbReference>
<dbReference type="InterPro" id="IPR054827">
    <property type="entry name" value="thermosome_alpha"/>
</dbReference>
<protein>
    <submittedName>
        <fullName evidence="6">Thermosome subunit</fullName>
    </submittedName>
</protein>
<evidence type="ECO:0000256" key="3">
    <source>
        <dbReference type="ARBA" id="ARBA00022840"/>
    </source>
</evidence>
<dbReference type="EMBL" id="KF900437">
    <property type="protein sequence ID" value="AIE95054.1"/>
    <property type="molecule type" value="Genomic_DNA"/>
</dbReference>
<proteinExistence type="inferred from homology"/>
<evidence type="ECO:0000256" key="5">
    <source>
        <dbReference type="RuleBase" id="RU004187"/>
    </source>
</evidence>
<dbReference type="SUPFAM" id="SSF52029">
    <property type="entry name" value="GroEL apical domain-like"/>
    <property type="match status" value="1"/>
</dbReference>
<dbReference type="AlphaFoldDB" id="A0A075FUS9"/>
<dbReference type="PROSITE" id="PS00995">
    <property type="entry name" value="TCP1_3"/>
    <property type="match status" value="1"/>
</dbReference>
<dbReference type="InterPro" id="IPR027409">
    <property type="entry name" value="GroEL-like_apical_dom_sf"/>
</dbReference>
<keyword evidence="3 5" id="KW-0067">ATP-binding</keyword>
<dbReference type="PANTHER" id="PTHR11353">
    <property type="entry name" value="CHAPERONIN"/>
    <property type="match status" value="1"/>
</dbReference>
<dbReference type="InterPro" id="IPR027413">
    <property type="entry name" value="GROEL-like_equatorial_sf"/>
</dbReference>
<dbReference type="PRINTS" id="PR00304">
    <property type="entry name" value="TCOMPLEXTCP1"/>
</dbReference>
<evidence type="ECO:0000256" key="2">
    <source>
        <dbReference type="ARBA" id="ARBA00022741"/>
    </source>
</evidence>
<dbReference type="InterPro" id="IPR053374">
    <property type="entry name" value="TCP-1_chaperonin"/>
</dbReference>
<dbReference type="PROSITE" id="PS00751">
    <property type="entry name" value="TCP1_2"/>
    <property type="match status" value="1"/>
</dbReference>
<evidence type="ECO:0000256" key="4">
    <source>
        <dbReference type="ARBA" id="ARBA00023186"/>
    </source>
</evidence>
<dbReference type="NCBIfam" id="NF041082">
    <property type="entry name" value="thermosome_alpha"/>
    <property type="match status" value="1"/>
</dbReference>
<dbReference type="Gene3D" id="3.50.7.10">
    <property type="entry name" value="GroEL"/>
    <property type="match status" value="1"/>
</dbReference>
<dbReference type="InterPro" id="IPR002423">
    <property type="entry name" value="Cpn60/GroEL/TCP-1"/>
</dbReference>
<dbReference type="SUPFAM" id="SSF54849">
    <property type="entry name" value="GroEL-intermediate domain like"/>
    <property type="match status" value="1"/>
</dbReference>
<dbReference type="GO" id="GO:0005524">
    <property type="term" value="F:ATP binding"/>
    <property type="evidence" value="ECO:0007669"/>
    <property type="project" value="UniProtKB-KW"/>
</dbReference>
<dbReference type="Gene3D" id="1.10.560.10">
    <property type="entry name" value="GroEL-like equatorial domain"/>
    <property type="match status" value="1"/>
</dbReference>
<dbReference type="Pfam" id="PF00118">
    <property type="entry name" value="Cpn60_TCP1"/>
    <property type="match status" value="1"/>
</dbReference>
<comment type="similarity">
    <text evidence="1 5">Belongs to the TCP-1 chaperonin family.</text>
</comment>
<dbReference type="InterPro" id="IPR017998">
    <property type="entry name" value="Chaperone_TCP-1"/>
</dbReference>
<keyword evidence="2 5" id="KW-0547">Nucleotide-binding</keyword>
<dbReference type="InterPro" id="IPR002194">
    <property type="entry name" value="Chaperonin_TCP-1_CS"/>
</dbReference>
<evidence type="ECO:0000256" key="1">
    <source>
        <dbReference type="ARBA" id="ARBA00008020"/>
    </source>
</evidence>
<evidence type="ECO:0000313" key="6">
    <source>
        <dbReference type="EMBL" id="AIE95054.1"/>
    </source>
</evidence>
<dbReference type="PROSITE" id="PS00750">
    <property type="entry name" value="TCP1_1"/>
    <property type="match status" value="1"/>
</dbReference>
<dbReference type="InterPro" id="IPR027410">
    <property type="entry name" value="TCP-1-like_intermed_sf"/>
</dbReference>
<organism evidence="6">
    <name type="scientific">uncultured marine group II/III euryarchaeote AD1000_55_D10</name>
    <dbReference type="NCBI Taxonomy" id="1457785"/>
    <lineage>
        <taxon>Archaea</taxon>
        <taxon>Methanobacteriati</taxon>
        <taxon>Methanobacteriota</taxon>
        <taxon>environmental samples</taxon>
    </lineage>
</organism>
<sequence length="536" mass="56903">MVTQEHESLLSETERSQGRVALRNNVTAASALADAVRSTLGPKGLDKMLVSGEGGVTVTNDGVTVLETAKVEHPTAKMLIAQSSAQDRKAGDGTTSTVILTAELLQNALELIEMGVHPTLVEKGYRLANKEAMNHLQEISKEATEEDSLRSVMTSLSGKSDEGVRRHLSQLAVSAATALATGANGKIEADPTLVKKVNDSGRPSTESELVSGLVIAKEPIHTEMQMFPDGGKILILDGGISRRKPDLDISLKVTDIGMTSALNAQELEDIRNRVDVIAATGCNLLCARDGIDDDARGMLLDAGITAYRRIEKPDLELLARTTGALVVHEPTLAKPEDLGNFTSLNTQNWNGVSQMQLIGSEKGGLTLVVRGTTKTRIDEVSRGFDDASGVACGLVRDPRILPGGGATQMALARHLRKIAPTVPGREQLAIEAFSGALESIPRILAENAGLSPLDEVLRLNAAQEKGGDWIGLNMYSGETESMYDAGIIEPLAVSLNAISGAMEAAVSVLRIDDVLWANQDPSIPDWEKSDGSLGET</sequence>
<dbReference type="NCBIfam" id="NF041083">
    <property type="entry name" value="thermosome_beta"/>
    <property type="match status" value="1"/>
</dbReference>
<dbReference type="GO" id="GO:0140662">
    <property type="term" value="F:ATP-dependent protein folding chaperone"/>
    <property type="evidence" value="ECO:0007669"/>
    <property type="project" value="InterPro"/>
</dbReference>